<evidence type="ECO:0000313" key="1">
    <source>
        <dbReference type="EMBL" id="PNT71501.1"/>
    </source>
</evidence>
<evidence type="ECO:0000313" key="2">
    <source>
        <dbReference type="EnsemblPlants" id="PNT71501"/>
    </source>
</evidence>
<dbReference type="EMBL" id="CM000881">
    <property type="protein sequence ID" value="PNT71501.1"/>
    <property type="molecule type" value="Genomic_DNA"/>
</dbReference>
<proteinExistence type="predicted"/>
<name>A0A2K2DB59_BRADI</name>
<dbReference type="EnsemblPlants" id="PNT71501">
    <property type="protein sequence ID" value="PNT71501"/>
    <property type="gene ID" value="BRADI_2g28613v3"/>
</dbReference>
<dbReference type="AlphaFoldDB" id="A0A2K2DB59"/>
<reference evidence="1" key="2">
    <citation type="submission" date="2017-06" db="EMBL/GenBank/DDBJ databases">
        <title>WGS assembly of Brachypodium distachyon.</title>
        <authorList>
            <consortium name="The International Brachypodium Initiative"/>
            <person name="Lucas S."/>
            <person name="Harmon-Smith M."/>
            <person name="Lail K."/>
            <person name="Tice H."/>
            <person name="Grimwood J."/>
            <person name="Bruce D."/>
            <person name="Barry K."/>
            <person name="Shu S."/>
            <person name="Lindquist E."/>
            <person name="Wang M."/>
            <person name="Pitluck S."/>
            <person name="Vogel J.P."/>
            <person name="Garvin D.F."/>
            <person name="Mockler T.C."/>
            <person name="Schmutz J."/>
            <person name="Rokhsar D."/>
            <person name="Bevan M.W."/>
        </authorList>
    </citation>
    <scope>NUCLEOTIDE SEQUENCE</scope>
    <source>
        <strain evidence="1">Bd21</strain>
    </source>
</reference>
<dbReference type="Gramene" id="PNT71501">
    <property type="protein sequence ID" value="PNT71501"/>
    <property type="gene ID" value="BRADI_2g28613v3"/>
</dbReference>
<dbReference type="Proteomes" id="UP000008810">
    <property type="component" value="Chromosome 2"/>
</dbReference>
<accession>A0A2K2DB59</accession>
<protein>
    <submittedName>
        <fullName evidence="1 2">Uncharacterized protein</fullName>
    </submittedName>
</protein>
<feature type="non-terminal residue" evidence="1">
    <location>
        <position position="1"/>
    </location>
</feature>
<evidence type="ECO:0000313" key="3">
    <source>
        <dbReference type="Proteomes" id="UP000008810"/>
    </source>
</evidence>
<reference evidence="1 2" key="1">
    <citation type="journal article" date="2010" name="Nature">
        <title>Genome sequencing and analysis of the model grass Brachypodium distachyon.</title>
        <authorList>
            <consortium name="International Brachypodium Initiative"/>
        </authorList>
    </citation>
    <scope>NUCLEOTIDE SEQUENCE [LARGE SCALE GENOMIC DNA]</scope>
    <source>
        <strain evidence="1 2">Bd21</strain>
    </source>
</reference>
<dbReference type="InParanoid" id="A0A2K2DB59"/>
<organism evidence="1">
    <name type="scientific">Brachypodium distachyon</name>
    <name type="common">Purple false brome</name>
    <name type="synonym">Trachynia distachya</name>
    <dbReference type="NCBI Taxonomy" id="15368"/>
    <lineage>
        <taxon>Eukaryota</taxon>
        <taxon>Viridiplantae</taxon>
        <taxon>Streptophyta</taxon>
        <taxon>Embryophyta</taxon>
        <taxon>Tracheophyta</taxon>
        <taxon>Spermatophyta</taxon>
        <taxon>Magnoliopsida</taxon>
        <taxon>Liliopsida</taxon>
        <taxon>Poales</taxon>
        <taxon>Poaceae</taxon>
        <taxon>BOP clade</taxon>
        <taxon>Pooideae</taxon>
        <taxon>Stipodae</taxon>
        <taxon>Brachypodieae</taxon>
        <taxon>Brachypodium</taxon>
    </lineage>
</organism>
<gene>
    <name evidence="1" type="ORF">BRADI_2g28613v3</name>
</gene>
<sequence>VSKLISLPDRFIPSSSTVGSTRFRPKFAVGDAIPSSPHPYRLRFVAGIYYSRAPLRHVFRPSSPSLPVSLAVRSAGRAHQIGGLGVLFSFLFGRSTRAAGAANGGAPDGATGKLESKDMNLLVAETLGLAWRAEAAAEESQTGTSKLGRKVTIRI</sequence>
<keyword evidence="3" id="KW-1185">Reference proteome</keyword>
<reference evidence="2" key="3">
    <citation type="submission" date="2018-08" db="UniProtKB">
        <authorList>
            <consortium name="EnsemblPlants"/>
        </authorList>
    </citation>
    <scope>IDENTIFICATION</scope>
    <source>
        <strain evidence="2">cv. Bd21</strain>
    </source>
</reference>